<keyword evidence="2" id="KW-1185">Reference proteome</keyword>
<proteinExistence type="predicted"/>
<dbReference type="AlphaFoldDB" id="M7XJ57"/>
<reference evidence="1" key="1">
    <citation type="submission" date="2013-01" db="EMBL/GenBank/DDBJ databases">
        <title>Genome assembly of Mariniradius saccharolyticus AK6.</title>
        <authorList>
            <person name="Vaidya B."/>
            <person name="Khatri I."/>
            <person name="Tanuku N.R.S."/>
            <person name="Subramanian S."/>
            <person name="Pinnaka A."/>
        </authorList>
    </citation>
    <scope>NUCLEOTIDE SEQUENCE [LARGE SCALE GENOMIC DNA]</scope>
    <source>
        <strain evidence="1">AK6</strain>
    </source>
</reference>
<evidence type="ECO:0000313" key="1">
    <source>
        <dbReference type="EMBL" id="EMS34849.1"/>
    </source>
</evidence>
<gene>
    <name evidence="1" type="ORF">C943_03171</name>
</gene>
<sequence>MRTIGLKSLAKIEIKIPPGYVVPRGSLNEIEEFDWIIFSLQTP</sequence>
<accession>M7XJ57</accession>
<comment type="caution">
    <text evidence="1">The sequence shown here is derived from an EMBL/GenBank/DDBJ whole genome shotgun (WGS) entry which is preliminary data.</text>
</comment>
<evidence type="ECO:0000313" key="2">
    <source>
        <dbReference type="Proteomes" id="UP000010953"/>
    </source>
</evidence>
<dbReference type="EMBL" id="AMZY02000004">
    <property type="protein sequence ID" value="EMS34849.1"/>
    <property type="molecule type" value="Genomic_DNA"/>
</dbReference>
<name>M7XJ57_9BACT</name>
<dbReference type="Proteomes" id="UP000010953">
    <property type="component" value="Unassembled WGS sequence"/>
</dbReference>
<protein>
    <submittedName>
        <fullName evidence="1">Uncharacterized protein</fullName>
    </submittedName>
</protein>
<organism evidence="1 2">
    <name type="scientific">Mariniradius saccharolyticus AK6</name>
    <dbReference type="NCBI Taxonomy" id="1239962"/>
    <lineage>
        <taxon>Bacteria</taxon>
        <taxon>Pseudomonadati</taxon>
        <taxon>Bacteroidota</taxon>
        <taxon>Cytophagia</taxon>
        <taxon>Cytophagales</taxon>
        <taxon>Cyclobacteriaceae</taxon>
        <taxon>Mariniradius</taxon>
    </lineage>
</organism>
<dbReference type="InParanoid" id="M7XJ57"/>